<dbReference type="GO" id="GO:0005975">
    <property type="term" value="P:carbohydrate metabolic process"/>
    <property type="evidence" value="ECO:0007669"/>
    <property type="project" value="InterPro"/>
</dbReference>
<dbReference type="Proteomes" id="UP000282076">
    <property type="component" value="Unassembled WGS sequence"/>
</dbReference>
<dbReference type="InterPro" id="IPR057739">
    <property type="entry name" value="Glyco_hydro_29_N"/>
</dbReference>
<keyword evidence="1" id="KW-0732">Signal</keyword>
<feature type="domain" description="F5/8 type C" evidence="2">
    <location>
        <begin position="581"/>
        <end position="737"/>
    </location>
</feature>
<dbReference type="SUPFAM" id="SSF51445">
    <property type="entry name" value="(Trans)glycosidases"/>
    <property type="match status" value="1"/>
</dbReference>
<dbReference type="Gene3D" id="3.20.20.80">
    <property type="entry name" value="Glycosidases"/>
    <property type="match status" value="1"/>
</dbReference>
<keyword evidence="4" id="KW-1185">Reference proteome</keyword>
<gene>
    <name evidence="3" type="ORF">D7Z26_06535</name>
</gene>
<dbReference type="SUPFAM" id="SSF49785">
    <property type="entry name" value="Galactose-binding domain-like"/>
    <property type="match status" value="1"/>
</dbReference>
<sequence length="741" mass="80529">MILRSSRKVSRCFMIIAFLLLGFNLSVSQSEAAPDPNNWYLKSHYGLFNHFTYGSSTFTQTIYPNGTVPLDINELGNNFNATQYAADAHSFGVDYVAFTVWHYAMNTLYPSTKMNQWRPGHSSNHDVIQDLINALQPYGIKLVLYIHVTDGHDFTAADQTATGWNNSAGGYLTWNNFVNDIVTELGNRYGTAIDGYFVDMMYESYYQNMIDKARLRTSMLAGNPNRIIIGSGGTGDAAVSLSGGAADYMAREYYNQPTSVNTWPATNNMTATVMTTQNVSPKWAWWASVPQGTNVLRNSPEEMFRFTVLEAGVNRNGGGMLWDAGTYAGSGALWEDGIKSALTTLGTYVNAVGTSLKNVFPSTSYPRASGVTLNGLANGIVATKSTDDTVEYIHVLNPPSGTKVLTLPVPADGKLFSSATILKNGHSVSLSQNSSGVTLTLGSSDSWDSLDTVIKLVVSGYDGFSYLNDTASSITYNGSWGLSSNRNVGDYLNDVHYTTTNNNYFQYTFTGTGIEYISSKDSNYGNIDIYIDNVFKQTVSAVNATGYLPQQVLYGIYGLTSGSHTIKGVKTSGSYMQLDKFKIITTATPNLAINKTVTASSTVDNTDWGVAKATDGTTSSIGGSMGWSSANSLTTNHTEWVTVDLGTSQSFSKVVLYPRNDGVNTGYGFPINFTIDVSTNNSTWNTVITNTGYALPSGTGQTFTFAAQNARYIRVNGTSLRQNPNDSNQYRMQFAEIVVNP</sequence>
<evidence type="ECO:0000313" key="4">
    <source>
        <dbReference type="Proteomes" id="UP000282076"/>
    </source>
</evidence>
<dbReference type="Pfam" id="PF00754">
    <property type="entry name" value="F5_F8_type_C"/>
    <property type="match status" value="1"/>
</dbReference>
<organism evidence="3 4">
    <name type="scientific">Cohnella endophytica</name>
    <dbReference type="NCBI Taxonomy" id="2419778"/>
    <lineage>
        <taxon>Bacteria</taxon>
        <taxon>Bacillati</taxon>
        <taxon>Bacillota</taxon>
        <taxon>Bacilli</taxon>
        <taxon>Bacillales</taxon>
        <taxon>Paenibacillaceae</taxon>
        <taxon>Cohnella</taxon>
    </lineage>
</organism>
<evidence type="ECO:0000313" key="3">
    <source>
        <dbReference type="EMBL" id="RKP56286.1"/>
    </source>
</evidence>
<comment type="caution">
    <text evidence="3">The sequence shown here is derived from an EMBL/GenBank/DDBJ whole genome shotgun (WGS) entry which is preliminary data.</text>
</comment>
<feature type="chain" id="PRO_5019735437" evidence="1">
    <location>
        <begin position="33"/>
        <end position="741"/>
    </location>
</feature>
<name>A0A494Y0K3_9BACL</name>
<dbReference type="RefSeq" id="WP_120975253.1">
    <property type="nucleotide sequence ID" value="NZ_RBZM01000003.1"/>
</dbReference>
<feature type="signal peptide" evidence="1">
    <location>
        <begin position="1"/>
        <end position="32"/>
    </location>
</feature>
<evidence type="ECO:0000256" key="1">
    <source>
        <dbReference type="SAM" id="SignalP"/>
    </source>
</evidence>
<reference evidence="3 4" key="1">
    <citation type="submission" date="2018-10" db="EMBL/GenBank/DDBJ databases">
        <title>Cohnella sp. M2MS4P-1, whole genome shotgun sequence.</title>
        <authorList>
            <person name="Tuo L."/>
        </authorList>
    </citation>
    <scope>NUCLEOTIDE SEQUENCE [LARGE SCALE GENOMIC DNA]</scope>
    <source>
        <strain evidence="3 4">M2MS4P-1</strain>
    </source>
</reference>
<dbReference type="OrthoDB" id="5526311at2"/>
<protein>
    <submittedName>
        <fullName evidence="3">Discoidin domain-containing protein</fullName>
    </submittedName>
</protein>
<accession>A0A494Y0K3</accession>
<evidence type="ECO:0000259" key="2">
    <source>
        <dbReference type="PROSITE" id="PS50022"/>
    </source>
</evidence>
<dbReference type="InterPro" id="IPR008979">
    <property type="entry name" value="Galactose-bd-like_sf"/>
</dbReference>
<dbReference type="PROSITE" id="PS50022">
    <property type="entry name" value="FA58C_3"/>
    <property type="match status" value="1"/>
</dbReference>
<dbReference type="AlphaFoldDB" id="A0A494Y0K3"/>
<dbReference type="Gene3D" id="2.60.120.260">
    <property type="entry name" value="Galactose-binding domain-like"/>
    <property type="match status" value="2"/>
</dbReference>
<dbReference type="Pfam" id="PF01120">
    <property type="entry name" value="Alpha_L_fucos"/>
    <property type="match status" value="1"/>
</dbReference>
<dbReference type="GO" id="GO:0004560">
    <property type="term" value="F:alpha-L-fucosidase activity"/>
    <property type="evidence" value="ECO:0007669"/>
    <property type="project" value="InterPro"/>
</dbReference>
<dbReference type="InterPro" id="IPR000421">
    <property type="entry name" value="FA58C"/>
</dbReference>
<dbReference type="InterPro" id="IPR017853">
    <property type="entry name" value="GH"/>
</dbReference>
<dbReference type="EMBL" id="RBZM01000003">
    <property type="protein sequence ID" value="RKP56286.1"/>
    <property type="molecule type" value="Genomic_DNA"/>
</dbReference>
<proteinExistence type="predicted"/>